<keyword evidence="3" id="KW-1185">Reference proteome</keyword>
<name>A0AAV9E3Y6_ACOCL</name>
<reference evidence="2" key="2">
    <citation type="submission" date="2023-06" db="EMBL/GenBank/DDBJ databases">
        <authorList>
            <person name="Ma L."/>
            <person name="Liu K.-W."/>
            <person name="Li Z."/>
            <person name="Hsiao Y.-Y."/>
            <person name="Qi Y."/>
            <person name="Fu T."/>
            <person name="Tang G."/>
            <person name="Zhang D."/>
            <person name="Sun W.-H."/>
            <person name="Liu D.-K."/>
            <person name="Li Y."/>
            <person name="Chen G.-Z."/>
            <person name="Liu X.-D."/>
            <person name="Liao X.-Y."/>
            <person name="Jiang Y.-T."/>
            <person name="Yu X."/>
            <person name="Hao Y."/>
            <person name="Huang J."/>
            <person name="Zhao X.-W."/>
            <person name="Ke S."/>
            <person name="Chen Y.-Y."/>
            <person name="Wu W.-L."/>
            <person name="Hsu J.-L."/>
            <person name="Lin Y.-F."/>
            <person name="Huang M.-D."/>
            <person name="Li C.-Y."/>
            <person name="Huang L."/>
            <person name="Wang Z.-W."/>
            <person name="Zhao X."/>
            <person name="Zhong W.-Y."/>
            <person name="Peng D.-H."/>
            <person name="Ahmad S."/>
            <person name="Lan S."/>
            <person name="Zhang J.-S."/>
            <person name="Tsai W.-C."/>
            <person name="Van De Peer Y."/>
            <person name="Liu Z.-J."/>
        </authorList>
    </citation>
    <scope>NUCLEOTIDE SEQUENCE</scope>
    <source>
        <strain evidence="2">CP</strain>
        <tissue evidence="2">Leaves</tissue>
    </source>
</reference>
<evidence type="ECO:0000313" key="2">
    <source>
        <dbReference type="EMBL" id="KAK1308180.1"/>
    </source>
</evidence>
<accession>A0AAV9E3Y6</accession>
<evidence type="ECO:0000313" key="3">
    <source>
        <dbReference type="Proteomes" id="UP001180020"/>
    </source>
</evidence>
<gene>
    <name evidence="2" type="ORF">QJS10_CPA09g01050</name>
</gene>
<evidence type="ECO:0000256" key="1">
    <source>
        <dbReference type="SAM" id="MobiDB-lite"/>
    </source>
</evidence>
<protein>
    <submittedName>
        <fullName evidence="2">Uncharacterized protein</fullName>
    </submittedName>
</protein>
<dbReference type="Proteomes" id="UP001180020">
    <property type="component" value="Unassembled WGS sequence"/>
</dbReference>
<sequence>MASTTAITSASAPKHFAFASKPSLLPPPSLQLRPSKHVRRTPTRAVYSTSQTSKTGVWSIREDLVVPSSPYFPVDAQARQGPPPMVQERFQSVISQLFQHINIKLFGTRTFEPRIQTNPKVIFILRGRWKSWWSK</sequence>
<dbReference type="AlphaFoldDB" id="A0AAV9E3Y6"/>
<organism evidence="2 3">
    <name type="scientific">Acorus calamus</name>
    <name type="common">Sweet flag</name>
    <dbReference type="NCBI Taxonomy" id="4465"/>
    <lineage>
        <taxon>Eukaryota</taxon>
        <taxon>Viridiplantae</taxon>
        <taxon>Streptophyta</taxon>
        <taxon>Embryophyta</taxon>
        <taxon>Tracheophyta</taxon>
        <taxon>Spermatophyta</taxon>
        <taxon>Magnoliopsida</taxon>
        <taxon>Liliopsida</taxon>
        <taxon>Acoraceae</taxon>
        <taxon>Acorus</taxon>
    </lineage>
</organism>
<dbReference type="EMBL" id="JAUJYO010000009">
    <property type="protein sequence ID" value="KAK1308180.1"/>
    <property type="molecule type" value="Genomic_DNA"/>
</dbReference>
<feature type="region of interest" description="Disordered" evidence="1">
    <location>
        <begin position="26"/>
        <end position="49"/>
    </location>
</feature>
<reference evidence="2" key="1">
    <citation type="journal article" date="2023" name="Nat. Commun.">
        <title>Diploid and tetraploid genomes of Acorus and the evolution of monocots.</title>
        <authorList>
            <person name="Ma L."/>
            <person name="Liu K.W."/>
            <person name="Li Z."/>
            <person name="Hsiao Y.Y."/>
            <person name="Qi Y."/>
            <person name="Fu T."/>
            <person name="Tang G.D."/>
            <person name="Zhang D."/>
            <person name="Sun W.H."/>
            <person name="Liu D.K."/>
            <person name="Li Y."/>
            <person name="Chen G.Z."/>
            <person name="Liu X.D."/>
            <person name="Liao X.Y."/>
            <person name="Jiang Y.T."/>
            <person name="Yu X."/>
            <person name="Hao Y."/>
            <person name="Huang J."/>
            <person name="Zhao X.W."/>
            <person name="Ke S."/>
            <person name="Chen Y.Y."/>
            <person name="Wu W.L."/>
            <person name="Hsu J.L."/>
            <person name="Lin Y.F."/>
            <person name="Huang M.D."/>
            <person name="Li C.Y."/>
            <person name="Huang L."/>
            <person name="Wang Z.W."/>
            <person name="Zhao X."/>
            <person name="Zhong W.Y."/>
            <person name="Peng D.H."/>
            <person name="Ahmad S."/>
            <person name="Lan S."/>
            <person name="Zhang J.S."/>
            <person name="Tsai W.C."/>
            <person name="Van de Peer Y."/>
            <person name="Liu Z.J."/>
        </authorList>
    </citation>
    <scope>NUCLEOTIDE SEQUENCE</scope>
    <source>
        <strain evidence="2">CP</strain>
    </source>
</reference>
<comment type="caution">
    <text evidence="2">The sequence shown here is derived from an EMBL/GenBank/DDBJ whole genome shotgun (WGS) entry which is preliminary data.</text>
</comment>
<proteinExistence type="predicted"/>